<dbReference type="EMBL" id="LTBB01000002">
    <property type="protein sequence ID" value="KYH29989.1"/>
    <property type="molecule type" value="Genomic_DNA"/>
</dbReference>
<dbReference type="PROSITE" id="PS51257">
    <property type="entry name" value="PROKAR_LIPOPROTEIN"/>
    <property type="match status" value="1"/>
</dbReference>
<dbReference type="PATRIC" id="fig|1121305.3.peg.632"/>
<comment type="caution">
    <text evidence="2">The sequence shown here is derived from an EMBL/GenBank/DDBJ whole genome shotgun (WGS) entry which is preliminary data.</text>
</comment>
<dbReference type="Proteomes" id="UP000075374">
    <property type="component" value="Unassembled WGS sequence"/>
</dbReference>
<evidence type="ECO:0000313" key="2">
    <source>
        <dbReference type="EMBL" id="KYH29989.1"/>
    </source>
</evidence>
<gene>
    <name evidence="2" type="primary">ytpP</name>
    <name evidence="2" type="ORF">CLCOL_06270</name>
</gene>
<sequence length="115" mass="13342">MDKLNSIEEVRSFIKENSLALLYISTGSCAVCHALLPKVKEMLLRYPNIIFRRIDIDEITEACGEFSVFTVPAIIFYIESKEVIRKARFISINELESSIRRYYYMLNEGVYGAFI</sequence>
<dbReference type="InterPro" id="IPR036249">
    <property type="entry name" value="Thioredoxin-like_sf"/>
</dbReference>
<dbReference type="STRING" id="1121305.CLCOL_06270"/>
<proteinExistence type="predicted"/>
<feature type="domain" description="Thioredoxin" evidence="1">
    <location>
        <begin position="12"/>
        <end position="98"/>
    </location>
</feature>
<dbReference type="Pfam" id="PF00085">
    <property type="entry name" value="Thioredoxin"/>
    <property type="match status" value="1"/>
</dbReference>
<dbReference type="AlphaFoldDB" id="A0A151AQR2"/>
<keyword evidence="3" id="KW-1185">Reference proteome</keyword>
<evidence type="ECO:0000313" key="3">
    <source>
        <dbReference type="Proteomes" id="UP000075374"/>
    </source>
</evidence>
<dbReference type="RefSeq" id="WP_061857549.1">
    <property type="nucleotide sequence ID" value="NZ_LTBB01000002.1"/>
</dbReference>
<evidence type="ECO:0000259" key="1">
    <source>
        <dbReference type="Pfam" id="PF00085"/>
    </source>
</evidence>
<reference evidence="2 3" key="1">
    <citation type="submission" date="2016-02" db="EMBL/GenBank/DDBJ databases">
        <title>Genome sequence of Clostridium colicanis DSM 13634.</title>
        <authorList>
            <person name="Poehlein A."/>
            <person name="Daniel R."/>
        </authorList>
    </citation>
    <scope>NUCLEOTIDE SEQUENCE [LARGE SCALE GENOMIC DNA]</scope>
    <source>
        <strain evidence="2 3">DSM 13634</strain>
    </source>
</reference>
<accession>A0A151AQR2</accession>
<name>A0A151AQR2_9CLOT</name>
<dbReference type="SUPFAM" id="SSF52833">
    <property type="entry name" value="Thioredoxin-like"/>
    <property type="match status" value="1"/>
</dbReference>
<dbReference type="InterPro" id="IPR013766">
    <property type="entry name" value="Thioredoxin_domain"/>
</dbReference>
<protein>
    <submittedName>
        <fullName evidence="2">Thioredoxin-like protein YtpP</fullName>
    </submittedName>
</protein>
<dbReference type="Gene3D" id="3.40.30.10">
    <property type="entry name" value="Glutaredoxin"/>
    <property type="match status" value="1"/>
</dbReference>
<organism evidence="2 3">
    <name type="scientific">Clostridium colicanis DSM 13634</name>
    <dbReference type="NCBI Taxonomy" id="1121305"/>
    <lineage>
        <taxon>Bacteria</taxon>
        <taxon>Bacillati</taxon>
        <taxon>Bacillota</taxon>
        <taxon>Clostridia</taxon>
        <taxon>Eubacteriales</taxon>
        <taxon>Clostridiaceae</taxon>
        <taxon>Clostridium</taxon>
    </lineage>
</organism>
<dbReference type="CDD" id="cd02947">
    <property type="entry name" value="TRX_family"/>
    <property type="match status" value="1"/>
</dbReference>